<proteinExistence type="inferred from homology"/>
<gene>
    <name evidence="3" type="ORF">B4102_2823</name>
</gene>
<evidence type="ECO:0000313" key="4">
    <source>
        <dbReference type="Proteomes" id="UP000075666"/>
    </source>
</evidence>
<dbReference type="InterPro" id="IPR036806">
    <property type="entry name" value="YozE_SAM-like_sf"/>
</dbReference>
<sequence>MNKSFYHYLMKFRDPKPKDSISEFANHAYKDHSFPKGLSTYNELSTYLELNGDYLTSMTVFDQVWELYIEEKKL</sequence>
<dbReference type="Proteomes" id="UP000075666">
    <property type="component" value="Unassembled WGS sequence"/>
</dbReference>
<dbReference type="InterPro" id="IPR010673">
    <property type="entry name" value="UPF0346"/>
</dbReference>
<reference evidence="3 4" key="1">
    <citation type="submission" date="2016-01" db="EMBL/GenBank/DDBJ databases">
        <title>Genome Sequences of Twelve Sporeforming Bacillus Species Isolated from Foods.</title>
        <authorList>
            <person name="Berendsen E.M."/>
            <person name="Wells-Bennik M.H."/>
            <person name="Krawcyk A.O."/>
            <person name="De Jong A."/>
            <person name="Holsappel S."/>
            <person name="Eijlander R.T."/>
            <person name="Kuipers O.P."/>
        </authorList>
    </citation>
    <scope>NUCLEOTIDE SEQUENCE [LARGE SCALE GENOMIC DNA]</scope>
    <source>
        <strain evidence="3 4">B4102</strain>
    </source>
</reference>
<accession>A0A150L977</accession>
<evidence type="ECO:0000313" key="3">
    <source>
        <dbReference type="EMBL" id="KYD08546.1"/>
    </source>
</evidence>
<comment type="caution">
    <text evidence="3">The sequence shown here is derived from an EMBL/GenBank/DDBJ whole genome shotgun (WGS) entry which is preliminary data.</text>
</comment>
<dbReference type="Gene3D" id="1.10.150.260">
    <property type="entry name" value="YozE SAM-like"/>
    <property type="match status" value="1"/>
</dbReference>
<dbReference type="InterPro" id="IPR023089">
    <property type="entry name" value="YozE_SAM-like"/>
</dbReference>
<organism evidence="3 4">
    <name type="scientific">Heyndrickxia sporothermodurans</name>
    <dbReference type="NCBI Taxonomy" id="46224"/>
    <lineage>
        <taxon>Bacteria</taxon>
        <taxon>Bacillati</taxon>
        <taxon>Bacillota</taxon>
        <taxon>Bacilli</taxon>
        <taxon>Bacillales</taxon>
        <taxon>Bacillaceae</taxon>
        <taxon>Heyndrickxia</taxon>
    </lineage>
</organism>
<dbReference type="Pfam" id="PF06855">
    <property type="entry name" value="YozE_SAM_like"/>
    <property type="match status" value="1"/>
</dbReference>
<dbReference type="PIRSF" id="PIRSF037262">
    <property type="entry name" value="UCP037262"/>
    <property type="match status" value="1"/>
</dbReference>
<dbReference type="EMBL" id="LQYN01000031">
    <property type="protein sequence ID" value="KYD08546.1"/>
    <property type="molecule type" value="Genomic_DNA"/>
</dbReference>
<feature type="domain" description="YozE SAM-like" evidence="2">
    <location>
        <begin position="4"/>
        <end position="70"/>
    </location>
</feature>
<dbReference type="AlphaFoldDB" id="A0A150L977"/>
<dbReference type="SUPFAM" id="SSF140652">
    <property type="entry name" value="YozE-like"/>
    <property type="match status" value="1"/>
</dbReference>
<keyword evidence="4" id="KW-1185">Reference proteome</keyword>
<evidence type="ECO:0000259" key="2">
    <source>
        <dbReference type="Pfam" id="PF06855"/>
    </source>
</evidence>
<dbReference type="NCBIfam" id="NF010193">
    <property type="entry name" value="PRK13672.1"/>
    <property type="match status" value="1"/>
</dbReference>
<protein>
    <recommendedName>
        <fullName evidence="1">UPF0346 protein B4102_2823</fullName>
    </recommendedName>
</protein>
<comment type="similarity">
    <text evidence="1">Belongs to the UPF0346 family.</text>
</comment>
<dbReference type="OrthoDB" id="2242851at2"/>
<dbReference type="STRING" id="46224.B4102_2823"/>
<name>A0A150L977_9BACI</name>
<dbReference type="RefSeq" id="WP_066229859.1">
    <property type="nucleotide sequence ID" value="NZ_LQYN01000031.1"/>
</dbReference>
<evidence type="ECO:0000256" key="1">
    <source>
        <dbReference type="HAMAP-Rule" id="MF_01538"/>
    </source>
</evidence>
<dbReference type="HAMAP" id="MF_01538">
    <property type="entry name" value="UPF0346"/>
    <property type="match status" value="1"/>
</dbReference>
<dbReference type="PATRIC" id="fig|46224.3.peg.2392"/>